<evidence type="ECO:0000256" key="1">
    <source>
        <dbReference type="SAM" id="MobiDB-lite"/>
    </source>
</evidence>
<sequence length="142" mass="14889">MSQSAAQAPAESIARSPFECNDGLMDPRPLTPREREVLAVLTSADFPGAANLRRQAAEVLVIGECGCGCPSIDFNTGGGLGMTVRVNAGIPDSSDGLFLYTFEHADQELLGGIEWVSGAEVDPAELPHPSTLAVEPAGRHRS</sequence>
<feature type="region of interest" description="Disordered" evidence="1">
    <location>
        <begin position="1"/>
        <end position="29"/>
    </location>
</feature>
<evidence type="ECO:0000313" key="2">
    <source>
        <dbReference type="EMBL" id="GAA1508034.1"/>
    </source>
</evidence>
<accession>A0ABN1ZZC3</accession>
<organism evidence="2 3">
    <name type="scientific">Kribbella lupini</name>
    <dbReference type="NCBI Taxonomy" id="291602"/>
    <lineage>
        <taxon>Bacteria</taxon>
        <taxon>Bacillati</taxon>
        <taxon>Actinomycetota</taxon>
        <taxon>Actinomycetes</taxon>
        <taxon>Propionibacteriales</taxon>
        <taxon>Kribbellaceae</taxon>
        <taxon>Kribbella</taxon>
    </lineage>
</organism>
<dbReference type="Proteomes" id="UP001500363">
    <property type="component" value="Unassembled WGS sequence"/>
</dbReference>
<comment type="caution">
    <text evidence="2">The sequence shown here is derived from an EMBL/GenBank/DDBJ whole genome shotgun (WGS) entry which is preliminary data.</text>
</comment>
<proteinExistence type="predicted"/>
<gene>
    <name evidence="2" type="ORF">GCM10009741_00880</name>
</gene>
<name>A0ABN1ZZC3_9ACTN</name>
<protein>
    <submittedName>
        <fullName evidence="2">Uncharacterized protein</fullName>
    </submittedName>
</protein>
<keyword evidence="3" id="KW-1185">Reference proteome</keyword>
<evidence type="ECO:0000313" key="3">
    <source>
        <dbReference type="Proteomes" id="UP001500363"/>
    </source>
</evidence>
<dbReference type="EMBL" id="BAAANC010000001">
    <property type="protein sequence ID" value="GAA1508034.1"/>
    <property type="molecule type" value="Genomic_DNA"/>
</dbReference>
<reference evidence="2 3" key="1">
    <citation type="journal article" date="2019" name="Int. J. Syst. Evol. Microbiol.">
        <title>The Global Catalogue of Microorganisms (GCM) 10K type strain sequencing project: providing services to taxonomists for standard genome sequencing and annotation.</title>
        <authorList>
            <consortium name="The Broad Institute Genomics Platform"/>
            <consortium name="The Broad Institute Genome Sequencing Center for Infectious Disease"/>
            <person name="Wu L."/>
            <person name="Ma J."/>
        </authorList>
    </citation>
    <scope>NUCLEOTIDE SEQUENCE [LARGE SCALE GENOMIC DNA]</scope>
    <source>
        <strain evidence="2 3">JCM 14303</strain>
    </source>
</reference>